<sequence>MGNAPTGEDGKATSRKLGGLESSQEARPMDKESSERERHRESPQGTRASQAPLCLPACLPPLSLSPRTPPPPNASFPISRSLSVRLSLSPTPYSLWNRNSHASLRFLPSFLLARGASLHGYSRRCVHAATQGFQNLNSTLPALFIECGSAIPNVHLILADVPCQFPLTYACAQPPRGSALIGDSPDQP</sequence>
<reference evidence="2 3" key="2">
    <citation type="journal article" date="2018" name="Plant J.">
        <title>The Physcomitrella patens chromosome-scale assembly reveals moss genome structure and evolution.</title>
        <authorList>
            <person name="Lang D."/>
            <person name="Ullrich K.K."/>
            <person name="Murat F."/>
            <person name="Fuchs J."/>
            <person name="Jenkins J."/>
            <person name="Haas F.B."/>
            <person name="Piednoel M."/>
            <person name="Gundlach H."/>
            <person name="Van Bel M."/>
            <person name="Meyberg R."/>
            <person name="Vives C."/>
            <person name="Morata J."/>
            <person name="Symeonidi A."/>
            <person name="Hiss M."/>
            <person name="Muchero W."/>
            <person name="Kamisugi Y."/>
            <person name="Saleh O."/>
            <person name="Blanc G."/>
            <person name="Decker E.L."/>
            <person name="van Gessel N."/>
            <person name="Grimwood J."/>
            <person name="Hayes R.D."/>
            <person name="Graham S.W."/>
            <person name="Gunter L.E."/>
            <person name="McDaniel S.F."/>
            <person name="Hoernstein S.N.W."/>
            <person name="Larsson A."/>
            <person name="Li F.W."/>
            <person name="Perroud P.F."/>
            <person name="Phillips J."/>
            <person name="Ranjan P."/>
            <person name="Rokshar D.S."/>
            <person name="Rothfels C.J."/>
            <person name="Schneider L."/>
            <person name="Shu S."/>
            <person name="Stevenson D.W."/>
            <person name="Thummler F."/>
            <person name="Tillich M."/>
            <person name="Villarreal Aguilar J.C."/>
            <person name="Widiez T."/>
            <person name="Wong G.K."/>
            <person name="Wymore A."/>
            <person name="Zhang Y."/>
            <person name="Zimmer A.D."/>
            <person name="Quatrano R.S."/>
            <person name="Mayer K.F.X."/>
            <person name="Goodstein D."/>
            <person name="Casacuberta J.M."/>
            <person name="Vandepoele K."/>
            <person name="Reski R."/>
            <person name="Cuming A.C."/>
            <person name="Tuskan G.A."/>
            <person name="Maumus F."/>
            <person name="Salse J."/>
            <person name="Schmutz J."/>
            <person name="Rensing S.A."/>
        </authorList>
    </citation>
    <scope>NUCLEOTIDE SEQUENCE [LARGE SCALE GENOMIC DNA]</scope>
    <source>
        <strain evidence="2 3">cv. Gransden 2004</strain>
    </source>
</reference>
<name>A0A7I3YUJ7_PHYPA</name>
<accession>A0A7I3YUJ7</accession>
<reference evidence="2 3" key="1">
    <citation type="journal article" date="2008" name="Science">
        <title>The Physcomitrella genome reveals evolutionary insights into the conquest of land by plants.</title>
        <authorList>
            <person name="Rensing S."/>
            <person name="Lang D."/>
            <person name="Zimmer A."/>
            <person name="Terry A."/>
            <person name="Salamov A."/>
            <person name="Shapiro H."/>
            <person name="Nishiyama T."/>
            <person name="Perroud P.-F."/>
            <person name="Lindquist E."/>
            <person name="Kamisugi Y."/>
            <person name="Tanahashi T."/>
            <person name="Sakakibara K."/>
            <person name="Fujita T."/>
            <person name="Oishi K."/>
            <person name="Shin-I T."/>
            <person name="Kuroki Y."/>
            <person name="Toyoda A."/>
            <person name="Suzuki Y."/>
            <person name="Hashimoto A."/>
            <person name="Yamaguchi K."/>
            <person name="Sugano A."/>
            <person name="Kohara Y."/>
            <person name="Fujiyama A."/>
            <person name="Anterola A."/>
            <person name="Aoki S."/>
            <person name="Ashton N."/>
            <person name="Barbazuk W.B."/>
            <person name="Barker E."/>
            <person name="Bennetzen J."/>
            <person name="Bezanilla M."/>
            <person name="Blankenship R."/>
            <person name="Cho S.H."/>
            <person name="Dutcher S."/>
            <person name="Estelle M."/>
            <person name="Fawcett J.A."/>
            <person name="Gundlach H."/>
            <person name="Hanada K."/>
            <person name="Heyl A."/>
            <person name="Hicks K.A."/>
            <person name="Hugh J."/>
            <person name="Lohr M."/>
            <person name="Mayer K."/>
            <person name="Melkozernov A."/>
            <person name="Murata T."/>
            <person name="Nelson D."/>
            <person name="Pils B."/>
            <person name="Prigge M."/>
            <person name="Reiss B."/>
            <person name="Renner T."/>
            <person name="Rombauts S."/>
            <person name="Rushton P."/>
            <person name="Sanderfoot A."/>
            <person name="Schween G."/>
            <person name="Shiu S.-H."/>
            <person name="Stueber K."/>
            <person name="Theodoulou F.L."/>
            <person name="Tu H."/>
            <person name="Van de Peer Y."/>
            <person name="Verrier P.J."/>
            <person name="Waters E."/>
            <person name="Wood A."/>
            <person name="Yang L."/>
            <person name="Cove D."/>
            <person name="Cuming A."/>
            <person name="Hasebe M."/>
            <person name="Lucas S."/>
            <person name="Mishler D.B."/>
            <person name="Reski R."/>
            <person name="Grigoriev I."/>
            <person name="Quatrano R.S."/>
            <person name="Boore J.L."/>
        </authorList>
    </citation>
    <scope>NUCLEOTIDE SEQUENCE [LARGE SCALE GENOMIC DNA]</scope>
    <source>
        <strain evidence="2 3">cv. Gransden 2004</strain>
    </source>
</reference>
<dbReference type="Proteomes" id="UP000006727">
    <property type="component" value="Chromosome 10"/>
</dbReference>
<evidence type="ECO:0000256" key="1">
    <source>
        <dbReference type="SAM" id="MobiDB-lite"/>
    </source>
</evidence>
<dbReference type="EMBL" id="ABEU02000010">
    <property type="status" value="NOT_ANNOTATED_CDS"/>
    <property type="molecule type" value="Genomic_DNA"/>
</dbReference>
<proteinExistence type="predicted"/>
<feature type="region of interest" description="Disordered" evidence="1">
    <location>
        <begin position="1"/>
        <end position="50"/>
    </location>
</feature>
<dbReference type="AlphaFoldDB" id="A0A7I3YUJ7"/>
<evidence type="ECO:0000313" key="2">
    <source>
        <dbReference type="EnsemblPlants" id="PAC:32899607.CDS.1"/>
    </source>
</evidence>
<feature type="compositionally biased region" description="Basic and acidic residues" evidence="1">
    <location>
        <begin position="27"/>
        <end position="42"/>
    </location>
</feature>
<dbReference type="EnsemblPlants" id="Pp3c10_17360V3.2">
    <property type="protein sequence ID" value="PAC:32899607.CDS.1"/>
    <property type="gene ID" value="Pp3c10_17360"/>
</dbReference>
<evidence type="ECO:0000313" key="3">
    <source>
        <dbReference type="Proteomes" id="UP000006727"/>
    </source>
</evidence>
<protein>
    <submittedName>
        <fullName evidence="2">Uncharacterized protein</fullName>
    </submittedName>
</protein>
<dbReference type="Gramene" id="Pp3c10_17360V3.2">
    <property type="protein sequence ID" value="PAC:32899607.CDS.1"/>
    <property type="gene ID" value="Pp3c10_17360"/>
</dbReference>
<keyword evidence="3" id="KW-1185">Reference proteome</keyword>
<organism evidence="2 3">
    <name type="scientific">Physcomitrium patens</name>
    <name type="common">Spreading-leaved earth moss</name>
    <name type="synonym">Physcomitrella patens</name>
    <dbReference type="NCBI Taxonomy" id="3218"/>
    <lineage>
        <taxon>Eukaryota</taxon>
        <taxon>Viridiplantae</taxon>
        <taxon>Streptophyta</taxon>
        <taxon>Embryophyta</taxon>
        <taxon>Bryophyta</taxon>
        <taxon>Bryophytina</taxon>
        <taxon>Bryopsida</taxon>
        <taxon>Funariidae</taxon>
        <taxon>Funariales</taxon>
        <taxon>Funariaceae</taxon>
        <taxon>Physcomitrium</taxon>
    </lineage>
</organism>
<reference evidence="2" key="3">
    <citation type="submission" date="2020-12" db="UniProtKB">
        <authorList>
            <consortium name="EnsemblPlants"/>
        </authorList>
    </citation>
    <scope>IDENTIFICATION</scope>
</reference>